<evidence type="ECO:0008006" key="5">
    <source>
        <dbReference type="Google" id="ProtNLM"/>
    </source>
</evidence>
<dbReference type="EMBL" id="CP158299">
    <property type="protein sequence ID" value="XBV84890.1"/>
    <property type="molecule type" value="Genomic_DNA"/>
</dbReference>
<evidence type="ECO:0000256" key="3">
    <source>
        <dbReference type="SAM" id="SignalP"/>
    </source>
</evidence>
<dbReference type="SUPFAM" id="SSF48452">
    <property type="entry name" value="TPR-like"/>
    <property type="match status" value="1"/>
</dbReference>
<feature type="chain" id="PRO_5043347134" description="Tetratricopeptide repeat protein" evidence="3">
    <location>
        <begin position="25"/>
        <end position="700"/>
    </location>
</feature>
<keyword evidence="2" id="KW-0472">Membrane</keyword>
<keyword evidence="2" id="KW-1133">Transmembrane helix</keyword>
<feature type="transmembrane region" description="Helical" evidence="2">
    <location>
        <begin position="578"/>
        <end position="599"/>
    </location>
</feature>
<sequence length="700" mass="74842">MIRALRRALLLGLLMVIQLAAAQAALDDRTLSFTADTGRVTWSRSYPAALGPISGPLRQDGLTWLAVGPSLYAYTDSGEQRLRLDLPDVVSALDAGGGVFRVTVGLGSVRDTFTVSDMAVQERVVLPPVPDVTGWLARAAAVIPQAQLSAAAAQDPVNPFLQLRLARLARQRGDQFGALEAVQRAVSAQVPFAASVQLAAALDAAGFPSAADIALDRARRDWAERGYDPDLPVSHAALRAYGNPLGYLNVLLRQNRLRRADVWIRYLREVSPRFEGYPEVYARYAAVLDAQGRSGEADEWRQFSRSLAGGTLYNLGPDALLRLRDAAKLATLGLAVALLAALLGYTAHYWSVQGRDLAPLGGRYGSWLRHPLSRARRLTLSYAGFGERLVLATLVAALLVTLSSLAWTQRVNARILAPALNAGTYGGAWFYDQLEQLGPAGDSRSIGLIRGLAAQLDGDASVARQLYEAPTPLPCALNNLGVLAAGRDDQPQARELYRRALAADPQLTSAAYNLGLNPAVPEAAFQRQLRGPQPRLCYPDQQTLVQAVDLAPGSSALALLRDPWGALTRLPTGLSRPLQVALAALLMVLGAVSVLWLLVPRLPVGRLAGRPALYRLVALLVPGSAQLDGAWGSVLLLGWAFTVAALGVQRGLVSSRALPGMSAPGLDTVLLAVLAACYLLNTVAFVIAELRWARAQRRAA</sequence>
<keyword evidence="2" id="KW-0812">Transmembrane</keyword>
<dbReference type="PROSITE" id="PS50005">
    <property type="entry name" value="TPR"/>
    <property type="match status" value="1"/>
</dbReference>
<reference evidence="4" key="1">
    <citation type="submission" date="2024-06" db="EMBL/GenBank/DDBJ databases">
        <title>Draft Genome Sequence of Deinococcus sonorensis Type Strain KR-87, a Biofilm Producing Representative of the Genus Deinococcus.</title>
        <authorList>
            <person name="Boren L.S."/>
            <person name="Grosso R.A."/>
            <person name="Hugenberg-Cox A.N."/>
            <person name="Hill J.T.E."/>
            <person name="Albert C.M."/>
            <person name="Tuohy J.M."/>
        </authorList>
    </citation>
    <scope>NUCLEOTIDE SEQUENCE</scope>
    <source>
        <strain evidence="4">KR-87</strain>
    </source>
</reference>
<evidence type="ECO:0000313" key="4">
    <source>
        <dbReference type="EMBL" id="XBV84890.1"/>
    </source>
</evidence>
<protein>
    <recommendedName>
        <fullName evidence="5">Tetratricopeptide repeat protein</fullName>
    </recommendedName>
</protein>
<feature type="transmembrane region" description="Helical" evidence="2">
    <location>
        <begin position="389"/>
        <end position="407"/>
    </location>
</feature>
<organism evidence="4">
    <name type="scientific">Deinococcus sonorensis KR-87</name>
    <dbReference type="NCBI Taxonomy" id="694439"/>
    <lineage>
        <taxon>Bacteria</taxon>
        <taxon>Thermotogati</taxon>
        <taxon>Deinococcota</taxon>
        <taxon>Deinococci</taxon>
        <taxon>Deinococcales</taxon>
        <taxon>Deinococcaceae</taxon>
        <taxon>Deinococcus</taxon>
    </lineage>
</organism>
<dbReference type="Gene3D" id="1.25.40.10">
    <property type="entry name" value="Tetratricopeptide repeat domain"/>
    <property type="match status" value="1"/>
</dbReference>
<dbReference type="InterPro" id="IPR011990">
    <property type="entry name" value="TPR-like_helical_dom_sf"/>
</dbReference>
<name>A0AAU7U939_9DEIO</name>
<proteinExistence type="predicted"/>
<dbReference type="RefSeq" id="WP_350242927.1">
    <property type="nucleotide sequence ID" value="NZ_CP158299.1"/>
</dbReference>
<feature type="repeat" description="TPR" evidence="1">
    <location>
        <begin position="474"/>
        <end position="507"/>
    </location>
</feature>
<evidence type="ECO:0000256" key="1">
    <source>
        <dbReference type="PROSITE-ProRule" id="PRU00339"/>
    </source>
</evidence>
<keyword evidence="3" id="KW-0732">Signal</keyword>
<feature type="transmembrane region" description="Helical" evidence="2">
    <location>
        <begin position="329"/>
        <end position="350"/>
    </location>
</feature>
<dbReference type="KEGG" id="dsc:ABOD76_15785"/>
<feature type="transmembrane region" description="Helical" evidence="2">
    <location>
        <begin position="629"/>
        <end position="648"/>
    </location>
</feature>
<feature type="transmembrane region" description="Helical" evidence="2">
    <location>
        <begin position="669"/>
        <end position="688"/>
    </location>
</feature>
<gene>
    <name evidence="4" type="ORF">ABOD76_15785</name>
</gene>
<feature type="signal peptide" evidence="3">
    <location>
        <begin position="1"/>
        <end position="24"/>
    </location>
</feature>
<dbReference type="InterPro" id="IPR019734">
    <property type="entry name" value="TPR_rpt"/>
</dbReference>
<keyword evidence="1" id="KW-0802">TPR repeat</keyword>
<accession>A0AAU7U939</accession>
<evidence type="ECO:0000256" key="2">
    <source>
        <dbReference type="SAM" id="Phobius"/>
    </source>
</evidence>
<dbReference type="AlphaFoldDB" id="A0AAU7U939"/>